<evidence type="ECO:0000313" key="2">
    <source>
        <dbReference type="EMBL" id="MPL99960.1"/>
    </source>
</evidence>
<evidence type="ECO:0000256" key="1">
    <source>
        <dbReference type="SAM" id="Coils"/>
    </source>
</evidence>
<protein>
    <submittedName>
        <fullName evidence="2">Uncharacterized protein</fullName>
    </submittedName>
</protein>
<name>A0A644W907_9ZZZZ</name>
<comment type="caution">
    <text evidence="2">The sequence shown here is derived from an EMBL/GenBank/DDBJ whole genome shotgun (WGS) entry which is preliminary data.</text>
</comment>
<dbReference type="EMBL" id="VSSQ01000699">
    <property type="protein sequence ID" value="MPL99960.1"/>
    <property type="molecule type" value="Genomic_DNA"/>
</dbReference>
<reference evidence="2" key="1">
    <citation type="submission" date="2019-08" db="EMBL/GenBank/DDBJ databases">
        <authorList>
            <person name="Kucharzyk K."/>
            <person name="Murdoch R.W."/>
            <person name="Higgins S."/>
            <person name="Loffler F."/>
        </authorList>
    </citation>
    <scope>NUCLEOTIDE SEQUENCE</scope>
</reference>
<proteinExistence type="predicted"/>
<sequence length="162" mass="18908">MLPVLIMLIGIILIILNVKAIKKEDKSFENILNREEMNNNRDYDVEIISIRKDLAETVLDLQKEIEELKKSLNHIKNKKEVDDNKKNIDNYKKEDSEHILKEDIIENDIVSEINFNNEEKLQNDKMESVKSFLENGLTDDEICEKLSIGKGEVLLIKSLLRK</sequence>
<keyword evidence="1" id="KW-0175">Coiled coil</keyword>
<dbReference type="AlphaFoldDB" id="A0A644W907"/>
<gene>
    <name evidence="2" type="ORF">SDC9_46182</name>
</gene>
<organism evidence="2">
    <name type="scientific">bioreactor metagenome</name>
    <dbReference type="NCBI Taxonomy" id="1076179"/>
    <lineage>
        <taxon>unclassified sequences</taxon>
        <taxon>metagenomes</taxon>
        <taxon>ecological metagenomes</taxon>
    </lineage>
</organism>
<feature type="coiled-coil region" evidence="1">
    <location>
        <begin position="51"/>
        <end position="85"/>
    </location>
</feature>
<accession>A0A644W907</accession>